<dbReference type="SUPFAM" id="SSF53182">
    <property type="entry name" value="Pyrrolidone carboxyl peptidase (pyroglutamate aminopeptidase)"/>
    <property type="match status" value="1"/>
</dbReference>
<keyword evidence="5 9" id="KW-0378">Hydrolase</keyword>
<evidence type="ECO:0000256" key="7">
    <source>
        <dbReference type="ARBA" id="ARBA00030836"/>
    </source>
</evidence>
<dbReference type="InterPro" id="IPR016125">
    <property type="entry name" value="Peptidase_C15-like"/>
</dbReference>
<dbReference type="PANTHER" id="PTHR23402:SF1">
    <property type="entry name" value="PYROGLUTAMYL-PEPTIDASE I"/>
    <property type="match status" value="1"/>
</dbReference>
<accession>A0A7Y9XZU8</accession>
<evidence type="ECO:0000313" key="10">
    <source>
        <dbReference type="Proteomes" id="UP000522081"/>
    </source>
</evidence>
<evidence type="ECO:0000256" key="4">
    <source>
        <dbReference type="ARBA" id="ARBA00022670"/>
    </source>
</evidence>
<keyword evidence="10" id="KW-1185">Reference proteome</keyword>
<evidence type="ECO:0000256" key="3">
    <source>
        <dbReference type="ARBA" id="ARBA00022490"/>
    </source>
</evidence>
<dbReference type="EMBL" id="JACBZF010000004">
    <property type="protein sequence ID" value="NYH96016.1"/>
    <property type="molecule type" value="Genomic_DNA"/>
</dbReference>
<comment type="caution">
    <text evidence="9">The sequence shown here is derived from an EMBL/GenBank/DDBJ whole genome shotgun (WGS) entry which is preliminary data.</text>
</comment>
<evidence type="ECO:0000256" key="5">
    <source>
        <dbReference type="ARBA" id="ARBA00022801"/>
    </source>
</evidence>
<dbReference type="GO" id="GO:0016920">
    <property type="term" value="F:pyroglutamyl-peptidase activity"/>
    <property type="evidence" value="ECO:0007669"/>
    <property type="project" value="InterPro"/>
</dbReference>
<dbReference type="RefSeq" id="WP_179407871.1">
    <property type="nucleotide sequence ID" value="NZ_BMGF01000004.1"/>
</dbReference>
<dbReference type="GO" id="GO:0005829">
    <property type="term" value="C:cytosol"/>
    <property type="evidence" value="ECO:0007669"/>
    <property type="project" value="InterPro"/>
</dbReference>
<protein>
    <recommendedName>
        <fullName evidence="2">Pyrrolidone-carboxylate peptidase</fullName>
    </recommendedName>
    <alternativeName>
        <fullName evidence="7">5-oxoprolyl-peptidase</fullName>
    </alternativeName>
    <alternativeName>
        <fullName evidence="8">Pyroglutamyl-peptidase I</fullName>
    </alternativeName>
</protein>
<dbReference type="InterPro" id="IPR000816">
    <property type="entry name" value="Peptidase_C15"/>
</dbReference>
<keyword evidence="4" id="KW-0645">Protease</keyword>
<keyword evidence="3" id="KW-0963">Cytoplasm</keyword>
<dbReference type="InterPro" id="IPR036440">
    <property type="entry name" value="Peptidase_C15-like_sf"/>
</dbReference>
<evidence type="ECO:0000256" key="6">
    <source>
        <dbReference type="ARBA" id="ARBA00022807"/>
    </source>
</evidence>
<dbReference type="PANTHER" id="PTHR23402">
    <property type="entry name" value="PROTEASE FAMILY C15 PYROGLUTAMYL-PEPTIDASE I-RELATED"/>
    <property type="match status" value="1"/>
</dbReference>
<dbReference type="GO" id="GO:0006508">
    <property type="term" value="P:proteolysis"/>
    <property type="evidence" value="ECO:0007669"/>
    <property type="project" value="UniProtKB-KW"/>
</dbReference>
<evidence type="ECO:0000256" key="1">
    <source>
        <dbReference type="ARBA" id="ARBA00006641"/>
    </source>
</evidence>
<sequence length="206" mass="21914">MTGVAFTGFRHFPGVPDNPSQRLIEALRNERLPALAQASFHLLDTAYETAPQDVAAILSRRPTALVMTGYSAIANGLKIETAATNMRSRRFADASGFRPADAEHAPVRIDAAKIDFTALEKALQRNAIAHHLSNDAGEYVCNHAYFCALSHPNPPGAGIPTVFVHLPAIAGSELARSSASEMALPEMVRAMAVLAETISQPGGSRG</sequence>
<evidence type="ECO:0000256" key="8">
    <source>
        <dbReference type="ARBA" id="ARBA00031559"/>
    </source>
</evidence>
<reference evidence="9 10" key="1">
    <citation type="submission" date="2020-07" db="EMBL/GenBank/DDBJ databases">
        <title>Genomic Encyclopedia of Type Strains, Phase IV (KMG-IV): sequencing the most valuable type-strain genomes for metagenomic binning, comparative biology and taxonomic classification.</title>
        <authorList>
            <person name="Goeker M."/>
        </authorList>
    </citation>
    <scope>NUCLEOTIDE SEQUENCE [LARGE SCALE GENOMIC DNA]</scope>
    <source>
        <strain evidence="9 10">DSM 29043</strain>
    </source>
</reference>
<gene>
    <name evidence="9" type="ORF">FHS75_002348</name>
</gene>
<name>A0A7Y9XZU8_9SPHN</name>
<proteinExistence type="inferred from homology"/>
<evidence type="ECO:0000256" key="2">
    <source>
        <dbReference type="ARBA" id="ARBA00019191"/>
    </source>
</evidence>
<dbReference type="Pfam" id="PF01470">
    <property type="entry name" value="Peptidase_C15"/>
    <property type="match status" value="1"/>
</dbReference>
<dbReference type="Proteomes" id="UP000522081">
    <property type="component" value="Unassembled WGS sequence"/>
</dbReference>
<dbReference type="Gene3D" id="3.40.630.20">
    <property type="entry name" value="Peptidase C15, pyroglutamyl peptidase I-like"/>
    <property type="match status" value="1"/>
</dbReference>
<keyword evidence="6" id="KW-0788">Thiol protease</keyword>
<dbReference type="PRINTS" id="PR00706">
    <property type="entry name" value="PYROGLUPTASE"/>
</dbReference>
<evidence type="ECO:0000313" key="9">
    <source>
        <dbReference type="EMBL" id="NYH96016.1"/>
    </source>
</evidence>
<organism evidence="9 10">
    <name type="scientific">Novosphingobium marinum</name>
    <dbReference type="NCBI Taxonomy" id="1514948"/>
    <lineage>
        <taxon>Bacteria</taxon>
        <taxon>Pseudomonadati</taxon>
        <taxon>Pseudomonadota</taxon>
        <taxon>Alphaproteobacteria</taxon>
        <taxon>Sphingomonadales</taxon>
        <taxon>Sphingomonadaceae</taxon>
        <taxon>Novosphingobium</taxon>
    </lineage>
</organism>
<comment type="similarity">
    <text evidence="1">Belongs to the peptidase C15 family.</text>
</comment>
<dbReference type="AlphaFoldDB" id="A0A7Y9XZU8"/>